<dbReference type="RefSeq" id="WP_172596344.1">
    <property type="nucleotide sequence ID" value="NZ_AP019367.1"/>
</dbReference>
<dbReference type="Proteomes" id="UP000273154">
    <property type="component" value="Chromosome"/>
</dbReference>
<evidence type="ECO:0000313" key="2">
    <source>
        <dbReference type="Proteomes" id="UP000273154"/>
    </source>
</evidence>
<sequence>MIVRLNKAVLHVLDLDSAVSVLSKAELDLEEKPVKSYVQSICRKALGSTDCRHGNFGTDNALATKVSRYLHGADEFVPLTAEMAGFVFGEIQRADGVKSTDMLVADFMDGDDTRYLGLFLLEGKKAFVHDVSQAGSMVSCDIVRRYGVLPAATQKLASWAIVRADNLEISYVDKPRSIDGQDVLVLPEGLLQCSSEASARETIDCVTEIVEQVAEEHGANAALALSKAKAYVAEQVDEQDSFSRDGLAEKVFEDSEPARKAFETAAEVRHLPERVAVDRRAVAQKRVRCHRIVTDTGIEVSFPAEYGDDPEFIQFSTEENGLISIELKNIGSIENK</sequence>
<name>A0A3G9JWP2_9ACTN</name>
<accession>A0A3G9JWP2</accession>
<evidence type="ECO:0000313" key="1">
    <source>
        <dbReference type="EMBL" id="BBH49783.1"/>
    </source>
</evidence>
<keyword evidence="2" id="KW-1185">Reference proteome</keyword>
<dbReference type="AlphaFoldDB" id="A0A3G9JWP2"/>
<dbReference type="InterPro" id="IPR007358">
    <property type="entry name" value="Nucleoid_associated_NdpA"/>
</dbReference>
<dbReference type="Pfam" id="PF04245">
    <property type="entry name" value="NA37"/>
    <property type="match status" value="1"/>
</dbReference>
<dbReference type="GO" id="GO:0009295">
    <property type="term" value="C:nucleoid"/>
    <property type="evidence" value="ECO:0007669"/>
    <property type="project" value="InterPro"/>
</dbReference>
<proteinExistence type="predicted"/>
<dbReference type="GeneID" id="88848512"/>
<dbReference type="KEGG" id="pcat:Pcatena_03700"/>
<organism evidence="1 2">
    <name type="scientific">Parolsenella catena</name>
    <dbReference type="NCBI Taxonomy" id="2003188"/>
    <lineage>
        <taxon>Bacteria</taxon>
        <taxon>Bacillati</taxon>
        <taxon>Actinomycetota</taxon>
        <taxon>Coriobacteriia</taxon>
        <taxon>Coriobacteriales</taxon>
        <taxon>Atopobiaceae</taxon>
        <taxon>Parolsenella</taxon>
    </lineage>
</organism>
<gene>
    <name evidence="1" type="ORF">Pcatena_03700</name>
</gene>
<evidence type="ECO:0008006" key="3">
    <source>
        <dbReference type="Google" id="ProtNLM"/>
    </source>
</evidence>
<protein>
    <recommendedName>
        <fullName evidence="3">Nucleoid-associated protein</fullName>
    </recommendedName>
</protein>
<dbReference type="EMBL" id="AP019367">
    <property type="protein sequence ID" value="BBH49783.1"/>
    <property type="molecule type" value="Genomic_DNA"/>
</dbReference>
<reference evidence="2" key="1">
    <citation type="submission" date="2018-11" db="EMBL/GenBank/DDBJ databases">
        <title>Comparative genomics of Parolsenella catena and Libanicoccus massiliensis: Reclassification of Libanicoccus massiliensis as Parolsenella massiliensis comb. nov.</title>
        <authorList>
            <person name="Sakamoto M."/>
            <person name="Ikeyama N."/>
            <person name="Murakami T."/>
            <person name="Mori H."/>
            <person name="Yuki M."/>
            <person name="Ohkuma M."/>
        </authorList>
    </citation>
    <scope>NUCLEOTIDE SEQUENCE [LARGE SCALE GENOMIC DNA]</scope>
    <source>
        <strain evidence="2">JCM 31932</strain>
    </source>
</reference>